<dbReference type="PANTHER" id="PTHR35370:SF1">
    <property type="entry name" value="TYPE VI SECRETION SYSTEM COMPONENT TSSF1"/>
    <property type="match status" value="1"/>
</dbReference>
<name>A0A1N6MW79_9GAMM</name>
<evidence type="ECO:0008006" key="5">
    <source>
        <dbReference type="Google" id="ProtNLM"/>
    </source>
</evidence>
<accession>A0A1N6MW79</accession>
<evidence type="ECO:0000313" key="4">
    <source>
        <dbReference type="Proteomes" id="UP000224871"/>
    </source>
</evidence>
<dbReference type="AlphaFoldDB" id="A0A1N6MW79"/>
<gene>
    <name evidence="1" type="ORF">Xinn_00855</name>
    <name evidence="2" type="ORF">XIS1_1700098</name>
</gene>
<dbReference type="OrthoDB" id="6437914at2"/>
<organism evidence="2 3">
    <name type="scientific">Xenorhabdus innexi</name>
    <dbReference type="NCBI Taxonomy" id="290109"/>
    <lineage>
        <taxon>Bacteria</taxon>
        <taxon>Pseudomonadati</taxon>
        <taxon>Pseudomonadota</taxon>
        <taxon>Gammaproteobacteria</taxon>
        <taxon>Enterobacterales</taxon>
        <taxon>Morganellaceae</taxon>
        <taxon>Xenorhabdus</taxon>
    </lineage>
</organism>
<dbReference type="EMBL" id="NIBU01000007">
    <property type="protein sequence ID" value="PHM37479.1"/>
    <property type="molecule type" value="Genomic_DNA"/>
</dbReference>
<dbReference type="InterPro" id="IPR010272">
    <property type="entry name" value="T6SS_TssF"/>
</dbReference>
<dbReference type="Proteomes" id="UP000196435">
    <property type="component" value="Unassembled WGS sequence"/>
</dbReference>
<reference evidence="3" key="1">
    <citation type="submission" date="2016-12" db="EMBL/GenBank/DDBJ databases">
        <authorList>
            <person name="Gaudriault S."/>
        </authorList>
    </citation>
    <scope>NUCLEOTIDE SEQUENCE [LARGE SCALE GENOMIC DNA]</scope>
    <source>
        <strain evidence="3">HGB1681 (deposited as PTA-6826 in the American Type Culture Collection)</strain>
    </source>
</reference>
<dbReference type="EMBL" id="FTLG01000080">
    <property type="protein sequence ID" value="SIP73047.1"/>
    <property type="molecule type" value="Genomic_DNA"/>
</dbReference>
<reference evidence="2" key="2">
    <citation type="submission" date="2016-12" db="EMBL/GenBank/DDBJ databases">
        <authorList>
            <person name="Song W.-J."/>
            <person name="Kurnit D.M."/>
        </authorList>
    </citation>
    <scope>NUCLEOTIDE SEQUENCE [LARGE SCALE GENOMIC DNA]</scope>
    <source>
        <strain evidence="2">HGB1681</strain>
    </source>
</reference>
<keyword evidence="4" id="KW-1185">Reference proteome</keyword>
<dbReference type="Proteomes" id="UP000224871">
    <property type="component" value="Unassembled WGS sequence"/>
</dbReference>
<evidence type="ECO:0000313" key="1">
    <source>
        <dbReference type="EMBL" id="PHM37479.1"/>
    </source>
</evidence>
<dbReference type="PANTHER" id="PTHR35370">
    <property type="entry name" value="CYTOPLASMIC PROTEIN-RELATED-RELATED"/>
    <property type="match status" value="1"/>
</dbReference>
<evidence type="ECO:0000313" key="3">
    <source>
        <dbReference type="Proteomes" id="UP000196435"/>
    </source>
</evidence>
<reference evidence="1 4" key="3">
    <citation type="journal article" date="2017" name="Nat. Microbiol.">
        <title>Natural product diversity associated with the nematode symbionts Photorhabdus and Xenorhabdus.</title>
        <authorList>
            <person name="Tobias N.J."/>
            <person name="Wolff H."/>
            <person name="Djahanschiri B."/>
            <person name="Grundmann F."/>
            <person name="Kronenwerth M."/>
            <person name="Shi Y.M."/>
            <person name="Simonyi S."/>
            <person name="Grun P."/>
            <person name="Shapiro-Ilan D."/>
            <person name="Pidot S.J."/>
            <person name="Stinear T.P."/>
            <person name="Ebersberger I."/>
            <person name="Bode H.B."/>
        </authorList>
    </citation>
    <scope>NUCLEOTIDE SEQUENCE [LARGE SCALE GENOMIC DNA]</scope>
    <source>
        <strain evidence="1 4">DSM 16336</strain>
    </source>
</reference>
<proteinExistence type="predicted"/>
<evidence type="ECO:0000313" key="2">
    <source>
        <dbReference type="EMBL" id="SIP73047.1"/>
    </source>
</evidence>
<sequence>MPINDVFVQGMRKVKNQKESLYLQELAWLREKMKLAATENPSQAEFLEHPNDPDIQRIMEGFSLLSSGVRSKIDDTFPEVSHEALARIWPHTLRPIPPTTILQFTPHQGVHQGAVIIPENTPVTAAAGEQNLPFRTCCDLPVEPFVVLDKQIQKTREYSDIILTLQQTGSSPPLWSGGKLHFFLGTDPDRAAQLSLWLDMQIEDVYLRTAEEEIRLRRSDFLGWGENLRHTLLPTEKSPFARLQQMTEYYCLPHAFSFMTLAVREQRPLQLNPDNTGELIIRLHGELPLDALGDAFQLGCVPALHLAPMVSPPMALKPGHACYPLALADTVQLFRIKSIQTAKQPGEKAAQGSTPRGKPSCFLPIDQFQPKSDWLLNEGDPDNVYFQSWITDDLLGRRHHQIRFMGMDGKAAHNLSPQTVCAHVSGYHIQAMQLGVGDITHTQAPVPAHLHARNITPVSPDFPPMVAGKSDWLLINLLNCPPFMLFDAESLKGFLRLYDCYADHDRTLSRRMQQHINGIVHIEAQSGARIDNTKAGQGRSINGHTLHITLDPACYNNDGSMYQFCRLIDELLTCFIVRNNFILLTLYRQGESQVLWTFRQRTGLRSEM</sequence>
<protein>
    <recommendedName>
        <fullName evidence="5">Type VI secretion protein</fullName>
    </recommendedName>
</protein>
<dbReference type="Pfam" id="PF05947">
    <property type="entry name" value="T6SS_TssF"/>
    <property type="match status" value="1"/>
</dbReference>